<proteinExistence type="predicted"/>
<reference evidence="1" key="1">
    <citation type="submission" date="2021-02" db="EMBL/GenBank/DDBJ databases">
        <authorList>
            <person name="Dougan E. K."/>
            <person name="Rhodes N."/>
            <person name="Thang M."/>
            <person name="Chan C."/>
        </authorList>
    </citation>
    <scope>NUCLEOTIDE SEQUENCE</scope>
</reference>
<dbReference type="InterPro" id="IPR009030">
    <property type="entry name" value="Growth_fac_rcpt_cys_sf"/>
</dbReference>
<dbReference type="EMBL" id="CAJNNW010034472">
    <property type="protein sequence ID" value="CAE8722823.1"/>
    <property type="molecule type" value="Genomic_DNA"/>
</dbReference>
<accession>A0A813LD50</accession>
<dbReference type="Proteomes" id="UP000626109">
    <property type="component" value="Unassembled WGS sequence"/>
</dbReference>
<name>A0A813LD50_POLGL</name>
<gene>
    <name evidence="1" type="ORF">PGLA2088_LOCUS42776</name>
</gene>
<comment type="caution">
    <text evidence="1">The sequence shown here is derived from an EMBL/GenBank/DDBJ whole genome shotgun (WGS) entry which is preliminary data.</text>
</comment>
<evidence type="ECO:0000313" key="1">
    <source>
        <dbReference type="EMBL" id="CAE8722823.1"/>
    </source>
</evidence>
<dbReference type="SUPFAM" id="SSF57184">
    <property type="entry name" value="Growth factor receptor domain"/>
    <property type="match status" value="1"/>
</dbReference>
<dbReference type="AlphaFoldDB" id="A0A813LD50"/>
<sequence>MPDVLRIVGELETRQQQLFKARNGDPPTLLGLQADPIATCGGLSPPNTCTFPQSDMQFLNRSLFQVGSRYFTLPGADGKDQRGISPLIFNGMSDFLKDPSMTSDQLLRTWACEINFVVNSNTHLCNACPAGFELGASPSQCVMCQLGEATSGTARCSSCQAGSFAKQGLGCIPCLEGLSCEKAVCRSNEQGSGSRLLDRGLLQNTQCSTVGISWNAHLAPWAAAPHNARVWPAAGAWSGASRQAWATVSYARQQM</sequence>
<protein>
    <recommendedName>
        <fullName evidence="3">Tyrosine-protein kinase ephrin type A/B receptor-like domain-containing protein</fullName>
    </recommendedName>
</protein>
<evidence type="ECO:0000313" key="2">
    <source>
        <dbReference type="Proteomes" id="UP000626109"/>
    </source>
</evidence>
<evidence type="ECO:0008006" key="3">
    <source>
        <dbReference type="Google" id="ProtNLM"/>
    </source>
</evidence>
<organism evidence="1 2">
    <name type="scientific">Polarella glacialis</name>
    <name type="common">Dinoflagellate</name>
    <dbReference type="NCBI Taxonomy" id="89957"/>
    <lineage>
        <taxon>Eukaryota</taxon>
        <taxon>Sar</taxon>
        <taxon>Alveolata</taxon>
        <taxon>Dinophyceae</taxon>
        <taxon>Suessiales</taxon>
        <taxon>Suessiaceae</taxon>
        <taxon>Polarella</taxon>
    </lineage>
</organism>